<dbReference type="Gene3D" id="3.40.50.300">
    <property type="entry name" value="P-loop containing nucleotide triphosphate hydrolases"/>
    <property type="match status" value="4"/>
</dbReference>
<dbReference type="CDD" id="cd22970">
    <property type="entry name" value="DD_NDKH5-like"/>
    <property type="match status" value="1"/>
</dbReference>
<sequence length="1173" mass="126479">MDATARSSSCSIGGMLEATAIGPDGQRTLHSFLADGMVELYKNRPTNPVDAANWLAEWMENNNPVGGKAELANANQPKEGSRASSRNLADKLEEKLSAAEVVPGDDPSVVRSAADPLASSNPFVVFVLGGPGCGKGTNCARISEEFGFVHLSTGDLLRDEVKKGSDIGREAKAIMEQGLLLDDSIVLRLLKEAMTAAVVEGKESKFLVDGYPRSLEQAHMFEKEICPVSLVLYFDASDAAMTERILERGKTSGRVDDNIETIGKRLRTFHDCTEPAVKFYSRLGKLRRVPADGTLDDVYCLAQAVFQPAALEAVHDLNLFEKKRDPFLPLCGGRDKLSVVFVLGGPGLRQGDQLLPHKPRLWICASQGGLIGDDIVLKLLEQAMTNAISGGKGTRFLIDGYPRSLEQALLFERTICPVDFVLYFEASDAVMTDRILERGKTSGRVDDNAETIKKRLDTFHACTEPALDFYDRISRVRRVCAHGSLDEVYNMAKTYFFANVLCIVGGQGSGKRAVAKILQDHFGYKVVYVADLLRDTSDGRAVVDRGDVADASLVGPLVVDELTRLYRIAGGCANFVVVGYPRTHQQMSFLKEKFPGNYQILNLRFRKLGDLVSAATKSDSVRDSSFSALQRAADNIHSGPEMHALLERYESITTSVDLEAGSITPEKIVTDCVKPKLTIVAADGESDRELAETLARTDEHMLMSADKVVDAEISRTTLIGRRMRALREAQQAVPIEIIAQLLCTAVVARPWNKRAVYLMCQKDGLIETVASLKEYFVVDRIIIPGPISGDGRLIRTLRDVGKEDVGVVSGAVEEMAGKVASGRLPESILLLGSPCVGKSGVAEALAGRIDGSSVASLKGAAESISENLGAASPGIREALDAEGPGIEKASDEVKAELMSSFVASRSNCGTVIFDGYPGNDRSAAEIFGKVTRSPKAVVLLEGAPELIRARAEQALDGDFNEEAFEQAQAEAKKILTEFEEHLKEAGVRIEHVNISDGNPITKGELDSNSIAGTIVKQILRPSTSLILSNLGASKVIDIVNEAAPYGTSVVNGSGCVCSSSLVTRASEAKGDSVIVCGYLEQAEESYPTARDLLDNLKAVLPLERIIVCKVADDGSQGLATSRLDKIAEDLEKLRTPTCLQVWPLEYATQIDVPGNAALLACRQIRAAIGSINL</sequence>
<dbReference type="Proteomes" id="UP000541610">
    <property type="component" value="Unassembled WGS sequence"/>
</dbReference>
<dbReference type="GO" id="GO:0019205">
    <property type="term" value="F:nucleobase-containing compound kinase activity"/>
    <property type="evidence" value="ECO:0007669"/>
    <property type="project" value="InterPro"/>
</dbReference>
<evidence type="ECO:0000256" key="2">
    <source>
        <dbReference type="ARBA" id="ARBA00022741"/>
    </source>
</evidence>
<feature type="region of interest" description="Disordered" evidence="4">
    <location>
        <begin position="66"/>
        <end position="87"/>
    </location>
</feature>
<reference evidence="5 6" key="1">
    <citation type="submission" date="2020-04" db="EMBL/GenBank/DDBJ databases">
        <title>Perkinsus olseni comparative genomics.</title>
        <authorList>
            <person name="Bogema D.R."/>
        </authorList>
    </citation>
    <scope>NUCLEOTIDE SEQUENCE [LARGE SCALE GENOMIC DNA]</scope>
    <source>
        <strain evidence="5">00978-12</strain>
    </source>
</reference>
<dbReference type="InterPro" id="IPR027417">
    <property type="entry name" value="P-loop_NTPase"/>
</dbReference>
<dbReference type="CDD" id="cd01428">
    <property type="entry name" value="ADK"/>
    <property type="match status" value="1"/>
</dbReference>
<evidence type="ECO:0000256" key="3">
    <source>
        <dbReference type="ARBA" id="ARBA00022777"/>
    </source>
</evidence>
<keyword evidence="1" id="KW-0808">Transferase</keyword>
<keyword evidence="3 5" id="KW-0418">Kinase</keyword>
<dbReference type="HAMAP" id="MF_00235">
    <property type="entry name" value="Adenylate_kinase_Adk"/>
    <property type="match status" value="2"/>
</dbReference>
<organism evidence="5 6">
    <name type="scientific">Perkinsus olseni</name>
    <name type="common">Perkinsus atlanticus</name>
    <dbReference type="NCBI Taxonomy" id="32597"/>
    <lineage>
        <taxon>Eukaryota</taxon>
        <taxon>Sar</taxon>
        <taxon>Alveolata</taxon>
        <taxon>Perkinsozoa</taxon>
        <taxon>Perkinsea</taxon>
        <taxon>Perkinsida</taxon>
        <taxon>Perkinsidae</taxon>
        <taxon>Perkinsus</taxon>
    </lineage>
</organism>
<evidence type="ECO:0000256" key="1">
    <source>
        <dbReference type="ARBA" id="ARBA00022679"/>
    </source>
</evidence>
<dbReference type="PRINTS" id="PR00094">
    <property type="entry name" value="ADENYLTKNASE"/>
</dbReference>
<dbReference type="PANTHER" id="PTHR23359">
    <property type="entry name" value="NUCLEOTIDE KINASE"/>
    <property type="match status" value="1"/>
</dbReference>
<evidence type="ECO:0000313" key="6">
    <source>
        <dbReference type="Proteomes" id="UP000541610"/>
    </source>
</evidence>
<dbReference type="InterPro" id="IPR000850">
    <property type="entry name" value="Adenylat/UMP-CMP_kin"/>
</dbReference>
<evidence type="ECO:0000313" key="5">
    <source>
        <dbReference type="EMBL" id="KAF4694257.1"/>
    </source>
</evidence>
<dbReference type="InterPro" id="IPR033690">
    <property type="entry name" value="Adenylat_kinase_CS"/>
</dbReference>
<dbReference type="AlphaFoldDB" id="A0A7J6PEA0"/>
<gene>
    <name evidence="5" type="primary">AKD1_1</name>
    <name evidence="5" type="ORF">FOZ60_008737</name>
</gene>
<accession>A0A7J6PEA0</accession>
<feature type="compositionally biased region" description="Polar residues" evidence="4">
    <location>
        <begin position="73"/>
        <end position="87"/>
    </location>
</feature>
<dbReference type="EMBL" id="JABANP010000035">
    <property type="protein sequence ID" value="KAF4694257.1"/>
    <property type="molecule type" value="Genomic_DNA"/>
</dbReference>
<evidence type="ECO:0000256" key="4">
    <source>
        <dbReference type="SAM" id="MobiDB-lite"/>
    </source>
</evidence>
<comment type="caution">
    <text evidence="5">The sequence shown here is derived from an EMBL/GenBank/DDBJ whole genome shotgun (WGS) entry which is preliminary data.</text>
</comment>
<keyword evidence="2" id="KW-0547">Nucleotide-binding</keyword>
<dbReference type="PROSITE" id="PS00113">
    <property type="entry name" value="ADENYLATE_KINASE"/>
    <property type="match status" value="2"/>
</dbReference>
<dbReference type="GO" id="GO:0006139">
    <property type="term" value="P:nucleobase-containing compound metabolic process"/>
    <property type="evidence" value="ECO:0007669"/>
    <property type="project" value="InterPro"/>
</dbReference>
<protein>
    <submittedName>
        <fullName evidence="5">Adenylate kinase</fullName>
    </submittedName>
</protein>
<dbReference type="SUPFAM" id="SSF52540">
    <property type="entry name" value="P-loop containing nucleoside triphosphate hydrolases"/>
    <property type="match status" value="4"/>
</dbReference>
<dbReference type="OrthoDB" id="442176at2759"/>
<dbReference type="GO" id="GO:0005524">
    <property type="term" value="F:ATP binding"/>
    <property type="evidence" value="ECO:0007669"/>
    <property type="project" value="InterPro"/>
</dbReference>
<dbReference type="Pfam" id="PF00406">
    <property type="entry name" value="ADK"/>
    <property type="match status" value="2"/>
</dbReference>
<name>A0A7J6PEA0_PEROL</name>
<proteinExistence type="inferred from homology"/>